<protein>
    <submittedName>
        <fullName evidence="1">Uncharacterized protein</fullName>
    </submittedName>
</protein>
<evidence type="ECO:0000313" key="2">
    <source>
        <dbReference type="Proteomes" id="UP000619244"/>
    </source>
</evidence>
<reference evidence="1" key="1">
    <citation type="journal article" date="2014" name="Int. J. Syst. Evol. Microbiol.">
        <title>Complete genome sequence of Corynebacterium casei LMG S-19264T (=DSM 44701T), isolated from a smear-ripened cheese.</title>
        <authorList>
            <consortium name="US DOE Joint Genome Institute (JGI-PGF)"/>
            <person name="Walter F."/>
            <person name="Albersmeier A."/>
            <person name="Kalinowski J."/>
            <person name="Ruckert C."/>
        </authorList>
    </citation>
    <scope>NUCLEOTIDE SEQUENCE</scope>
    <source>
        <strain evidence="1">JCM 4790</strain>
    </source>
</reference>
<dbReference type="Proteomes" id="UP000619244">
    <property type="component" value="Unassembled WGS sequence"/>
</dbReference>
<reference evidence="1" key="2">
    <citation type="submission" date="2020-09" db="EMBL/GenBank/DDBJ databases">
        <authorList>
            <person name="Sun Q."/>
            <person name="Ohkuma M."/>
        </authorList>
    </citation>
    <scope>NUCLEOTIDE SEQUENCE</scope>
    <source>
        <strain evidence="1">JCM 4790</strain>
    </source>
</reference>
<proteinExistence type="predicted"/>
<keyword evidence="2" id="KW-1185">Reference proteome</keyword>
<organism evidence="1 2">
    <name type="scientific">Streptomyces minutiscleroticus</name>
    <dbReference type="NCBI Taxonomy" id="68238"/>
    <lineage>
        <taxon>Bacteria</taxon>
        <taxon>Bacillati</taxon>
        <taxon>Actinomycetota</taxon>
        <taxon>Actinomycetes</taxon>
        <taxon>Kitasatosporales</taxon>
        <taxon>Streptomycetaceae</taxon>
        <taxon>Streptomyces</taxon>
    </lineage>
</organism>
<dbReference type="RefSeq" id="WP_190194482.1">
    <property type="nucleotide sequence ID" value="NZ_BMVU01000066.1"/>
</dbReference>
<dbReference type="EMBL" id="BMVU01000066">
    <property type="protein sequence ID" value="GGY08227.1"/>
    <property type="molecule type" value="Genomic_DNA"/>
</dbReference>
<evidence type="ECO:0000313" key="1">
    <source>
        <dbReference type="EMBL" id="GGY08227.1"/>
    </source>
</evidence>
<sequence length="133" mass="14630">MFGARVEGEGISVKIPLCSTDEIRRVEVTDFDDTKHENPPILWWASQPMSPTAGKGVVKLWSGDGFAHHAPRPSVVPRNLDVSYTDPSGDGRDDVLDVRLLSRARLKAGEYWTSDGPETAEQIDGQLNCREPG</sequence>
<name>A0A918U8P8_9ACTN</name>
<accession>A0A918U8P8</accession>
<dbReference type="AlphaFoldDB" id="A0A918U8P8"/>
<gene>
    <name evidence="1" type="ORF">GCM10010358_71590</name>
</gene>
<comment type="caution">
    <text evidence="1">The sequence shown here is derived from an EMBL/GenBank/DDBJ whole genome shotgun (WGS) entry which is preliminary data.</text>
</comment>